<organism evidence="1 2">
    <name type="scientific">Neurospora intermedia</name>
    <dbReference type="NCBI Taxonomy" id="5142"/>
    <lineage>
        <taxon>Eukaryota</taxon>
        <taxon>Fungi</taxon>
        <taxon>Dikarya</taxon>
        <taxon>Ascomycota</taxon>
        <taxon>Pezizomycotina</taxon>
        <taxon>Sordariomycetes</taxon>
        <taxon>Sordariomycetidae</taxon>
        <taxon>Sordariales</taxon>
        <taxon>Sordariaceae</taxon>
        <taxon>Neurospora</taxon>
    </lineage>
</organism>
<name>A0ABR3D7I7_NEUIN</name>
<dbReference type="Proteomes" id="UP001451303">
    <property type="component" value="Unassembled WGS sequence"/>
</dbReference>
<evidence type="ECO:0000313" key="2">
    <source>
        <dbReference type="Proteomes" id="UP001451303"/>
    </source>
</evidence>
<dbReference type="EMBL" id="JAVLET010000006">
    <property type="protein sequence ID" value="KAL0468632.1"/>
    <property type="molecule type" value="Genomic_DNA"/>
</dbReference>
<evidence type="ECO:0000313" key="1">
    <source>
        <dbReference type="EMBL" id="KAL0468632.1"/>
    </source>
</evidence>
<gene>
    <name evidence="1" type="ORF">QR685DRAFT_528329</name>
</gene>
<reference evidence="1 2" key="1">
    <citation type="submission" date="2023-09" db="EMBL/GenBank/DDBJ databases">
        <title>Multi-omics analysis of a traditional fermented food reveals byproduct-associated fungal strains for waste-to-food upcycling.</title>
        <authorList>
            <consortium name="Lawrence Berkeley National Laboratory"/>
            <person name="Rekdal V.M."/>
            <person name="Villalobos-Escobedo J.M."/>
            <person name="Rodriguez-Valeron N."/>
            <person name="Garcia M.O."/>
            <person name="Vasquez D.P."/>
            <person name="Damayanti I."/>
            <person name="Sorensen P.M."/>
            <person name="Baidoo E.E."/>
            <person name="De Carvalho A.C."/>
            <person name="Riley R."/>
            <person name="Lipzen A."/>
            <person name="He G."/>
            <person name="Yan M."/>
            <person name="Haridas S."/>
            <person name="Daum C."/>
            <person name="Yoshinaga Y."/>
            <person name="Ng V."/>
            <person name="Grigoriev I.V."/>
            <person name="Munk R."/>
            <person name="Nuraida L."/>
            <person name="Wijaya C.H."/>
            <person name="Morales P.-C."/>
            <person name="Keasling J.D."/>
        </authorList>
    </citation>
    <scope>NUCLEOTIDE SEQUENCE [LARGE SCALE GENOMIC DNA]</scope>
    <source>
        <strain evidence="1 2">FGSC 2613</strain>
    </source>
</reference>
<proteinExistence type="predicted"/>
<protein>
    <submittedName>
        <fullName evidence="1">Uncharacterized protein</fullName>
    </submittedName>
</protein>
<sequence length="80" mass="8877">MDQGIAFLPVSQLQARIKNQTLSVSKKCALVDCYDDPEPCWEACRENPQSPSYGSTAGENDLKARAKVPMIHLQLTQDLL</sequence>
<comment type="caution">
    <text evidence="1">The sequence shown here is derived from an EMBL/GenBank/DDBJ whole genome shotgun (WGS) entry which is preliminary data.</text>
</comment>
<accession>A0ABR3D7I7</accession>
<keyword evidence="2" id="KW-1185">Reference proteome</keyword>